<evidence type="ECO:0000313" key="4">
    <source>
        <dbReference type="EMBL" id="RKF08214.1"/>
    </source>
</evidence>
<organism evidence="4 5">
    <name type="scientific">Oceaniradius stylonematis</name>
    <dbReference type="NCBI Taxonomy" id="2184161"/>
    <lineage>
        <taxon>Bacteria</taxon>
        <taxon>Pseudomonadati</taxon>
        <taxon>Pseudomonadota</taxon>
        <taxon>Alphaproteobacteria</taxon>
        <taxon>Hyphomicrobiales</taxon>
        <taxon>Ahrensiaceae</taxon>
        <taxon>Oceaniradius</taxon>
    </lineage>
</organism>
<dbReference type="InterPro" id="IPR052155">
    <property type="entry name" value="Biofilm_reg_signaling"/>
</dbReference>
<dbReference type="Pfam" id="PF08448">
    <property type="entry name" value="PAS_4"/>
    <property type="match status" value="1"/>
</dbReference>
<dbReference type="SUPFAM" id="SSF55073">
    <property type="entry name" value="Nucleotide cyclase"/>
    <property type="match status" value="1"/>
</dbReference>
<dbReference type="CDD" id="cd01948">
    <property type="entry name" value="EAL"/>
    <property type="match status" value="1"/>
</dbReference>
<feature type="domain" description="EAL" evidence="2">
    <location>
        <begin position="447"/>
        <end position="702"/>
    </location>
</feature>
<proteinExistence type="predicted"/>
<protein>
    <submittedName>
        <fullName evidence="4">EAL domain-containing protein</fullName>
    </submittedName>
</protein>
<dbReference type="AlphaFoldDB" id="A0A3A8ANG0"/>
<dbReference type="CDD" id="cd00130">
    <property type="entry name" value="PAS"/>
    <property type="match status" value="1"/>
</dbReference>
<dbReference type="PROSITE" id="PS50887">
    <property type="entry name" value="GGDEF"/>
    <property type="match status" value="1"/>
</dbReference>
<evidence type="ECO:0000259" key="3">
    <source>
        <dbReference type="PROSITE" id="PS50887"/>
    </source>
</evidence>
<dbReference type="CDD" id="cd01949">
    <property type="entry name" value="GGDEF"/>
    <property type="match status" value="1"/>
</dbReference>
<dbReference type="Pfam" id="PF00563">
    <property type="entry name" value="EAL"/>
    <property type="match status" value="1"/>
</dbReference>
<dbReference type="InterPro" id="IPR035965">
    <property type="entry name" value="PAS-like_dom_sf"/>
</dbReference>
<dbReference type="NCBIfam" id="TIGR00254">
    <property type="entry name" value="GGDEF"/>
    <property type="match status" value="1"/>
</dbReference>
<dbReference type="SUPFAM" id="SSF141868">
    <property type="entry name" value="EAL domain-like"/>
    <property type="match status" value="1"/>
</dbReference>
<dbReference type="InterPro" id="IPR043128">
    <property type="entry name" value="Rev_trsase/Diguanyl_cyclase"/>
</dbReference>
<feature type="domain" description="PAC" evidence="1">
    <location>
        <begin position="88"/>
        <end position="140"/>
    </location>
</feature>
<dbReference type="EMBL" id="QFWV02000002">
    <property type="protein sequence ID" value="RKF08214.1"/>
    <property type="molecule type" value="Genomic_DNA"/>
</dbReference>
<accession>A0A3A8ANG0</accession>
<dbReference type="Gene3D" id="3.20.20.450">
    <property type="entry name" value="EAL domain"/>
    <property type="match status" value="1"/>
</dbReference>
<dbReference type="SMART" id="SM00086">
    <property type="entry name" value="PAC"/>
    <property type="match status" value="2"/>
</dbReference>
<dbReference type="InterPro" id="IPR029787">
    <property type="entry name" value="Nucleotide_cyclase"/>
</dbReference>
<name>A0A3A8ANG0_9HYPH</name>
<dbReference type="SMART" id="SM00052">
    <property type="entry name" value="EAL"/>
    <property type="match status" value="1"/>
</dbReference>
<sequence>MLRSGGNRVTRAKGSYLVDDYLEVADFWAWETDENLVLTYLSNGFSELTGLPARDFIGRSRSQIATRDLDADIWTEHRRTLEERRPFRRFRYPLEASDGSVRWFESNGIPHHGPDGRFVGYRGVARDITEQMRDRALLAATGREAKLQQTLLAHIERVSRIGAWRWAVGDGHISMSDEIYRILGAPIGAPMTPEMSKRPFAPKSRAVFQAAIAEAIRHQQPFDLILELDASASAHRWARVIGEPEVVDGRTARLFGTFQDVTEQREQELKMRHLALTDALTGIANRAAFNEKLDEVAEKAARSGRSFLLCVIDLNRFKQVNDQYGHDVGDQVLVRFADQFGSALPQHWFFARMGGDEFAVLIGDGHRSIELTSAVDTLYEALQHEVEIADVNVTVQATAGYTVAPTHGTDVQALLRRADLALYDGKRDAATNLKCYEPEMEESFHRRVLVVQEFADALKQGRVVPWYQPVVELSSGRITGMEALARWDHPEQGILTAGQFVEVFDDARVSVELSNAMLEQVCLDMADWQQKGGSFGRIGINVTAAVLRQPGFALRVIEALSRQGLQPHNFIVEVTETTIISHAAPAVTDQLRHLREAGVSIALDDFGTGYSSLTHLKSLPFNILKIDKSFIKDLSRSAADQSIVRSLIHLGRDLGYTTVAEGIEVQAEAELLRRIGCERGQGFLFHKPMPKRDVDVLIGADIRRAAEPAR</sequence>
<keyword evidence="5" id="KW-1185">Reference proteome</keyword>
<dbReference type="PROSITE" id="PS50113">
    <property type="entry name" value="PAC"/>
    <property type="match status" value="1"/>
</dbReference>
<dbReference type="PANTHER" id="PTHR44757">
    <property type="entry name" value="DIGUANYLATE CYCLASE DGCP"/>
    <property type="match status" value="1"/>
</dbReference>
<dbReference type="InterPro" id="IPR000700">
    <property type="entry name" value="PAS-assoc_C"/>
</dbReference>
<feature type="domain" description="GGDEF" evidence="3">
    <location>
        <begin position="305"/>
        <end position="438"/>
    </location>
</feature>
<dbReference type="InterPro" id="IPR001610">
    <property type="entry name" value="PAC"/>
</dbReference>
<dbReference type="InterPro" id="IPR000160">
    <property type="entry name" value="GGDEF_dom"/>
</dbReference>
<dbReference type="PANTHER" id="PTHR44757:SF2">
    <property type="entry name" value="BIOFILM ARCHITECTURE MAINTENANCE PROTEIN MBAA"/>
    <property type="match status" value="1"/>
</dbReference>
<reference evidence="4 5" key="1">
    <citation type="journal article" date="2018" name="Int. J. Syst. Bacteriol.">
        <title>Oceaniradius stylonemae gen. nov., sp. nov., isolated from a red alga, Stylonema cornu-cervi.</title>
        <authorList>
            <person name="Jeong S."/>
        </authorList>
    </citation>
    <scope>NUCLEOTIDE SEQUENCE [LARGE SCALE GENOMIC DNA]</scope>
    <source>
        <strain evidence="4 5">StC1</strain>
    </source>
</reference>
<dbReference type="Gene3D" id="3.30.70.270">
    <property type="match status" value="1"/>
</dbReference>
<evidence type="ECO:0000259" key="1">
    <source>
        <dbReference type="PROSITE" id="PS50113"/>
    </source>
</evidence>
<dbReference type="SMART" id="SM00267">
    <property type="entry name" value="GGDEF"/>
    <property type="match status" value="1"/>
</dbReference>
<dbReference type="InterPro" id="IPR013656">
    <property type="entry name" value="PAS_4"/>
</dbReference>
<dbReference type="InterPro" id="IPR001633">
    <property type="entry name" value="EAL_dom"/>
</dbReference>
<dbReference type="Proteomes" id="UP000246132">
    <property type="component" value="Unassembled WGS sequence"/>
</dbReference>
<gene>
    <name evidence="4" type="ORF">DEM25_002645</name>
</gene>
<dbReference type="SUPFAM" id="SSF55785">
    <property type="entry name" value="PYP-like sensor domain (PAS domain)"/>
    <property type="match status" value="2"/>
</dbReference>
<evidence type="ECO:0000313" key="5">
    <source>
        <dbReference type="Proteomes" id="UP000246132"/>
    </source>
</evidence>
<dbReference type="PROSITE" id="PS50883">
    <property type="entry name" value="EAL"/>
    <property type="match status" value="1"/>
</dbReference>
<dbReference type="InterPro" id="IPR000014">
    <property type="entry name" value="PAS"/>
</dbReference>
<dbReference type="Gene3D" id="3.30.450.20">
    <property type="entry name" value="PAS domain"/>
    <property type="match status" value="2"/>
</dbReference>
<dbReference type="InterPro" id="IPR035919">
    <property type="entry name" value="EAL_sf"/>
</dbReference>
<comment type="caution">
    <text evidence="4">The sequence shown here is derived from an EMBL/GenBank/DDBJ whole genome shotgun (WGS) entry which is preliminary data.</text>
</comment>
<evidence type="ECO:0000259" key="2">
    <source>
        <dbReference type="PROSITE" id="PS50883"/>
    </source>
</evidence>
<dbReference type="Pfam" id="PF00990">
    <property type="entry name" value="GGDEF"/>
    <property type="match status" value="1"/>
</dbReference>
<dbReference type="NCBIfam" id="TIGR00229">
    <property type="entry name" value="sensory_box"/>
    <property type="match status" value="1"/>
</dbReference>